<dbReference type="RefSeq" id="WP_342023303.1">
    <property type="nucleotide sequence ID" value="NZ_CP151657.1"/>
</dbReference>
<protein>
    <submittedName>
        <fullName evidence="7">PfkB family carbohydrate kinase</fullName>
    </submittedName>
</protein>
<evidence type="ECO:0000259" key="5">
    <source>
        <dbReference type="Pfam" id="PF00294"/>
    </source>
</evidence>
<gene>
    <name evidence="7" type="ORF">AAE021_16095</name>
</gene>
<accession>A0ABZ2ZWU2</accession>
<dbReference type="PANTHER" id="PTHR43793:SF2">
    <property type="entry name" value="BIFUNCTIONAL PROTEIN HLDE"/>
    <property type="match status" value="1"/>
</dbReference>
<dbReference type="SUPFAM" id="SSF53613">
    <property type="entry name" value="Ribokinase-like"/>
    <property type="match status" value="1"/>
</dbReference>
<dbReference type="InterPro" id="IPR029056">
    <property type="entry name" value="Ribokinase-like"/>
</dbReference>
<organism evidence="7 8">
    <name type="scientific">Arthrobacter citreus</name>
    <dbReference type="NCBI Taxonomy" id="1670"/>
    <lineage>
        <taxon>Bacteria</taxon>
        <taxon>Bacillati</taxon>
        <taxon>Actinomycetota</taxon>
        <taxon>Actinomycetes</taxon>
        <taxon>Micrococcales</taxon>
        <taxon>Micrococcaceae</taxon>
        <taxon>Arthrobacter</taxon>
    </lineage>
</organism>
<dbReference type="Gene3D" id="3.40.1190.20">
    <property type="match status" value="1"/>
</dbReference>
<keyword evidence="2" id="KW-0548">Nucleotidyltransferase</keyword>
<keyword evidence="8" id="KW-1185">Reference proteome</keyword>
<evidence type="ECO:0000256" key="2">
    <source>
        <dbReference type="ARBA" id="ARBA00022695"/>
    </source>
</evidence>
<dbReference type="InterPro" id="IPR011611">
    <property type="entry name" value="PfkB_dom"/>
</dbReference>
<evidence type="ECO:0000313" key="7">
    <source>
        <dbReference type="EMBL" id="WZP15650.1"/>
    </source>
</evidence>
<dbReference type="EMBL" id="CP151657">
    <property type="protein sequence ID" value="WZP15650.1"/>
    <property type="molecule type" value="Genomic_DNA"/>
</dbReference>
<dbReference type="Gene3D" id="3.40.50.620">
    <property type="entry name" value="HUPs"/>
    <property type="match status" value="1"/>
</dbReference>
<feature type="domain" description="Carbohydrate kinase PfkB" evidence="5">
    <location>
        <begin position="2"/>
        <end position="295"/>
    </location>
</feature>
<feature type="domain" description="Cytidyltransferase-like" evidence="6">
    <location>
        <begin position="335"/>
        <end position="428"/>
    </location>
</feature>
<evidence type="ECO:0000256" key="3">
    <source>
        <dbReference type="ARBA" id="ARBA00023268"/>
    </source>
</evidence>
<dbReference type="InterPro" id="IPR004821">
    <property type="entry name" value="Cyt_trans-like"/>
</dbReference>
<dbReference type="PANTHER" id="PTHR43793">
    <property type="entry name" value="FAD SYNTHASE"/>
    <property type="match status" value="1"/>
</dbReference>
<dbReference type="Pfam" id="PF00294">
    <property type="entry name" value="PfkB"/>
    <property type="match status" value="1"/>
</dbReference>
<evidence type="ECO:0000259" key="6">
    <source>
        <dbReference type="Pfam" id="PF01467"/>
    </source>
</evidence>
<sequence length="465" mass="47116">MKIVVVGDVLLDTDITGNAQRLSPDAPVPVVDVDSTHRRAGGAGLVARMLARDGIDVALVTVLSDDAAAADLRDSLTGIPVTAGPSGAPTPVKTRIRAGAQAVVRFDEGCSTPPVPAVTAQMLSILSAADAVVVADYGRGLTSNPRLRGALAELAGRVPVIWDPHPAGAEPVPGVAAVTPNLPEALRSAGTGGSTGTGVAGSSTNGGIPAALHAAETLLARWHSRSVVVTLGSLGALVLPAAGLPQVIPAPDVQAGDTCGAGDRFAATLITALARGSGLEPAAGQAVQAAAGFLAAGGVSALQRDEPPVQLHSGSLDALSAARTVRGRGGTVVATGGCFDLLHAGHARTLSAARRLGDCLIVVLNSDSSVRRLKGEQRPIIAQEDRAELLLSLGCVDGVLIFEEDTPEAALERLRPDIWVKGGDYREDQLPEARLIKAWGGETVTVPYHPARSTTALAAALARVG</sequence>
<dbReference type="NCBIfam" id="TIGR00125">
    <property type="entry name" value="cyt_tran_rel"/>
    <property type="match status" value="1"/>
</dbReference>
<keyword evidence="7" id="KW-0418">Kinase</keyword>
<proteinExistence type="predicted"/>
<dbReference type="GO" id="GO:0016301">
    <property type="term" value="F:kinase activity"/>
    <property type="evidence" value="ECO:0007669"/>
    <property type="project" value="UniProtKB-KW"/>
</dbReference>
<reference evidence="7 8" key="1">
    <citation type="submission" date="2024-04" db="EMBL/GenBank/DDBJ databases">
        <title>Arthrobacter sp. from Plains bison fecal sample.</title>
        <authorList>
            <person name="Ruzzini A."/>
        </authorList>
    </citation>
    <scope>NUCLEOTIDE SEQUENCE [LARGE SCALE GENOMIC DNA]</scope>
    <source>
        <strain evidence="7 8">EINP1</strain>
    </source>
</reference>
<dbReference type="InterPro" id="IPR014729">
    <property type="entry name" value="Rossmann-like_a/b/a_fold"/>
</dbReference>
<dbReference type="InterPro" id="IPR050385">
    <property type="entry name" value="Archaeal_FAD_synthase"/>
</dbReference>
<keyword evidence="1" id="KW-0808">Transferase</keyword>
<evidence type="ECO:0000313" key="8">
    <source>
        <dbReference type="Proteomes" id="UP001448858"/>
    </source>
</evidence>
<evidence type="ECO:0000256" key="4">
    <source>
        <dbReference type="ARBA" id="ARBA00023277"/>
    </source>
</evidence>
<evidence type="ECO:0000256" key="1">
    <source>
        <dbReference type="ARBA" id="ARBA00022679"/>
    </source>
</evidence>
<dbReference type="Proteomes" id="UP001448858">
    <property type="component" value="Chromosome"/>
</dbReference>
<dbReference type="SUPFAM" id="SSF52374">
    <property type="entry name" value="Nucleotidylyl transferase"/>
    <property type="match status" value="1"/>
</dbReference>
<dbReference type="Pfam" id="PF01467">
    <property type="entry name" value="CTP_transf_like"/>
    <property type="match status" value="1"/>
</dbReference>
<keyword evidence="4" id="KW-0119">Carbohydrate metabolism</keyword>
<name>A0ABZ2ZWU2_9MICC</name>
<keyword evidence="3" id="KW-0511">Multifunctional enzyme</keyword>